<keyword evidence="5" id="KW-1185">Reference proteome</keyword>
<accession>A0ABS9YP84</accession>
<feature type="non-terminal residue" evidence="4">
    <location>
        <position position="1744"/>
    </location>
</feature>
<sequence length="1744" mass="180656">MPNWNLSVDLRGHGNDLAQSLKSSAKHARSLGSAARTAKSEVRELGTASQNAARHIKTLGREANTAQRHVNRLGDQANTTARRLGRYGDAARTANRNVNALGDHSRTAGRDLARMSSQINTAVRDLTRLARAASAADARLNRIGGAGVLGMRRYRQETSRVRESVKSLAGLAAGVGLTLGAVEVVKEGNEYQQAMNAFGATTNATQLQMQRAAATANQLGNDLKLPGATATDAAEAMVELAKAGFRTDQAISATGASLTLASAAQVNAADSAKYLGDMMDQFGMGADQAGRAADTLAATANAASGDIIDIYYAMKYAGPVAHGMGVSMQEAASAVGMLGKAGILGQTAGTTLRGMLANLASPTAQMTEGLDALGISAFDAQGNFKGLRYVIDGLSKAQHKMSQQDFAAAVKKAMGKPAMAGAIALAHQGTDSFDAMMQAVSQTGAASQIAAAKGKGLAGAMLQLKTQARQTGLTLYKGMAPGLEFLTRGLTKGLSDATPRIEHFFKYLNDAASLFGPDVAAAARSEFSGIKNSVAEVADGFKDLGQQGLADFLHLLLTIGQTAVDVLTNLAHGVTPVVDALADLSGESGTVASTLDLAVTALDLAAGAVSALSTVLVPIGHLVAGLVSGFASLPGPVQQFVLAALLVRRIQGPMAGLAGTVSGRVTGAFRGLNDQMTVQRTLAANAGVSLSRYGAAMAVLQTRVPAIGRMGTAFRDAATQGTGFAGTLRGITAAAGTGLRGAMSGLMGAMGGPWGVALTGLTVGLGLLASSQQQAAAKAAEHKANIDGLTSAMRQSNGVIDENVRQQAAQTIQNTKATDEFVHGNTKLMDVMGQLGYSLSDVTDSYLGQGESIDQLASKLEVLAKKKYQEANQESHGLGVLDRRSDEAKAVEKQSQLYGAAAKALRGMSGDAKEAAKNAKDLDAATKGTGDGASAYDRLKAAAKGLADTTADADSRTRALREALDLLSGGSVSLQAAQARVNEAITNANEAMKQGIDHADGWGKALIQTNGTLNTTTKNGQSLFNTLNTIADSSAQASIAAYDFAQSQGKGLPESLKAAQGEMTKARKAATDLLGSYGLTAAQAGKVADSLGLIPGQVSILLSTKGVDSTLAELIAVQAEFQQFPTKKTVRVDALGAGAKKELEEIGYKIELIPGTREYKITAPTKAARDQLDLLINKLSATPDGKDVKVDAKTAAAIKDLETVQAKVSATKGKTITMRAPTAQARAQLEALGFKIRDVPGSKNVTITVPAGTAKSQVAAIQAAINSLHGKTVTNYVNSIVTTTKKSVHEVVGKADGGVVDYYASGGIQRGGVRHFAGGTENHVAQIAPAGSWRVWGEPETLGEGYVPFAPSKRPRSRKITEEIVRRLGGNPAGIQWNADGNVTDWRYDPNTGSLYSASDAGQAGHKTKKVKVKVKGKWQTKDVEYFDISAVEKKLKSAAKATLAWNKDLETVASRAGGDVADALAAMGEDGMKIAHKMATGSTKYINDMAKALRDLQKTAKATLTDYTRQLGNANKLNKTFSDQLAQLAAMGYGDLAAQLAAQNDEAAQQLAAEAVKNPKKAAEANKQARSANDALTADQVSELVQIIGAIHNPTIGIHQVAAATSLGEDEIIAVANKAKSQISKALGSKAVKFLADLGRANKGLSYADGGIRAGIYATQGGLVRFAEPETHGEAYVPLSPSKRRTALPVLNDVAHRFGVGLTDVAASRAVLIIREGGDTHVQVTAVRTGATASDIGTQVGRS</sequence>
<dbReference type="PANTHER" id="PTHR37813">
    <property type="entry name" value="FELS-2 PROPHAGE PROTEIN"/>
    <property type="match status" value="1"/>
</dbReference>
<gene>
    <name evidence="4" type="ORF">MQP27_49295</name>
</gene>
<dbReference type="EMBL" id="JALDAY010000024">
    <property type="protein sequence ID" value="MCI3279087.1"/>
    <property type="molecule type" value="Genomic_DNA"/>
</dbReference>
<evidence type="ECO:0000256" key="2">
    <source>
        <dbReference type="SAM" id="MobiDB-lite"/>
    </source>
</evidence>
<comment type="caution">
    <text evidence="4">The sequence shown here is derived from an EMBL/GenBank/DDBJ whole genome shotgun (WGS) entry which is preliminary data.</text>
</comment>
<dbReference type="Pfam" id="PF10145">
    <property type="entry name" value="PhageMin_Tail"/>
    <property type="match status" value="1"/>
</dbReference>
<organism evidence="4 5">
    <name type="scientific">Streptomyces cylindrosporus</name>
    <dbReference type="NCBI Taxonomy" id="2927583"/>
    <lineage>
        <taxon>Bacteria</taxon>
        <taxon>Bacillati</taxon>
        <taxon>Actinomycetota</taxon>
        <taxon>Actinomycetes</taxon>
        <taxon>Kitasatosporales</taxon>
        <taxon>Streptomycetaceae</taxon>
        <taxon>Streptomyces</taxon>
    </lineage>
</organism>
<reference evidence="4" key="1">
    <citation type="submission" date="2022-03" db="EMBL/GenBank/DDBJ databases">
        <title>Streptomyces 7R015 and 7R016 isolated from Barleria lupulina in Thailand.</title>
        <authorList>
            <person name="Kanchanasin P."/>
            <person name="Phongsopitanun W."/>
            <person name="Tanasupawat S."/>
        </authorList>
    </citation>
    <scope>NUCLEOTIDE SEQUENCE</scope>
    <source>
        <strain evidence="4">7R015</strain>
    </source>
</reference>
<evidence type="ECO:0000256" key="1">
    <source>
        <dbReference type="ARBA" id="ARBA00022612"/>
    </source>
</evidence>
<evidence type="ECO:0000259" key="3">
    <source>
        <dbReference type="Pfam" id="PF10145"/>
    </source>
</evidence>
<keyword evidence="1" id="KW-1188">Viral release from host cell</keyword>
<feature type="region of interest" description="Disordered" evidence="2">
    <location>
        <begin position="72"/>
        <end position="91"/>
    </location>
</feature>
<evidence type="ECO:0000313" key="5">
    <source>
        <dbReference type="Proteomes" id="UP001165269"/>
    </source>
</evidence>
<dbReference type="RefSeq" id="WP_242778664.1">
    <property type="nucleotide sequence ID" value="NZ_JALDAY010000024.1"/>
</dbReference>
<dbReference type="NCBIfam" id="TIGR01760">
    <property type="entry name" value="tape_meas_TP901"/>
    <property type="match status" value="1"/>
</dbReference>
<protein>
    <submittedName>
        <fullName evidence="4">Phage tail tape measure protein</fullName>
    </submittedName>
</protein>
<dbReference type="InterPro" id="IPR010090">
    <property type="entry name" value="Phage_tape_meas"/>
</dbReference>
<evidence type="ECO:0000313" key="4">
    <source>
        <dbReference type="EMBL" id="MCI3279087.1"/>
    </source>
</evidence>
<feature type="region of interest" description="Disordered" evidence="2">
    <location>
        <begin position="28"/>
        <end position="51"/>
    </location>
</feature>
<feature type="domain" description="Phage tail tape measure protein" evidence="3">
    <location>
        <begin position="215"/>
        <end position="415"/>
    </location>
</feature>
<dbReference type="PANTHER" id="PTHR37813:SF1">
    <property type="entry name" value="FELS-2 PROPHAGE PROTEIN"/>
    <property type="match status" value="1"/>
</dbReference>
<name>A0ABS9YP84_9ACTN</name>
<dbReference type="Proteomes" id="UP001165269">
    <property type="component" value="Unassembled WGS sequence"/>
</dbReference>
<proteinExistence type="predicted"/>